<comment type="catalytic activity">
    <reaction evidence="7 9">
        <text>dCMP + ATP = dCDP + ADP</text>
        <dbReference type="Rhea" id="RHEA:25094"/>
        <dbReference type="ChEBI" id="CHEBI:30616"/>
        <dbReference type="ChEBI" id="CHEBI:57566"/>
        <dbReference type="ChEBI" id="CHEBI:58593"/>
        <dbReference type="ChEBI" id="CHEBI:456216"/>
        <dbReference type="EC" id="2.7.4.25"/>
    </reaction>
</comment>
<evidence type="ECO:0000313" key="12">
    <source>
        <dbReference type="Proteomes" id="UP000009875"/>
    </source>
</evidence>
<evidence type="ECO:0000256" key="4">
    <source>
        <dbReference type="ARBA" id="ARBA00022741"/>
    </source>
</evidence>
<dbReference type="PANTHER" id="PTHR21299:SF2">
    <property type="entry name" value="CYTIDYLATE KINASE"/>
    <property type="match status" value="1"/>
</dbReference>
<comment type="caution">
    <text evidence="11">The sequence shown here is derived from an EMBL/GenBank/DDBJ whole genome shotgun (WGS) entry which is preliminary data.</text>
</comment>
<keyword evidence="4 9" id="KW-0547">Nucleotide-binding</keyword>
<comment type="similarity">
    <text evidence="1 9">Belongs to the cytidylate kinase family. Type 1 subfamily.</text>
</comment>
<feature type="domain" description="Cytidylate kinase" evidence="10">
    <location>
        <begin position="8"/>
        <end position="218"/>
    </location>
</feature>
<keyword evidence="2 9" id="KW-0963">Cytoplasm</keyword>
<evidence type="ECO:0000256" key="5">
    <source>
        <dbReference type="ARBA" id="ARBA00022777"/>
    </source>
</evidence>
<comment type="subcellular location">
    <subcellularLocation>
        <location evidence="9">Cytoplasm</location>
    </subcellularLocation>
</comment>
<evidence type="ECO:0000256" key="6">
    <source>
        <dbReference type="ARBA" id="ARBA00022840"/>
    </source>
</evidence>
<evidence type="ECO:0000313" key="11">
    <source>
        <dbReference type="EMBL" id="EKU94242.1"/>
    </source>
</evidence>
<evidence type="ECO:0000256" key="3">
    <source>
        <dbReference type="ARBA" id="ARBA00022679"/>
    </source>
</evidence>
<keyword evidence="3 9" id="KW-0808">Transferase</keyword>
<dbReference type="GO" id="GO:0036430">
    <property type="term" value="F:CMP kinase activity"/>
    <property type="evidence" value="ECO:0007669"/>
    <property type="project" value="RHEA"/>
</dbReference>
<dbReference type="GO" id="GO:0005829">
    <property type="term" value="C:cytosol"/>
    <property type="evidence" value="ECO:0007669"/>
    <property type="project" value="TreeGrafter"/>
</dbReference>
<dbReference type="OrthoDB" id="9807434at2"/>
<evidence type="ECO:0000256" key="1">
    <source>
        <dbReference type="ARBA" id="ARBA00009427"/>
    </source>
</evidence>
<dbReference type="Proteomes" id="UP000009875">
    <property type="component" value="Unassembled WGS sequence"/>
</dbReference>
<dbReference type="PANTHER" id="PTHR21299">
    <property type="entry name" value="CYTIDYLATE KINASE/PANTOATE-BETA-ALANINE LIGASE"/>
    <property type="match status" value="1"/>
</dbReference>
<dbReference type="NCBIfam" id="TIGR00017">
    <property type="entry name" value="cmk"/>
    <property type="match status" value="1"/>
</dbReference>
<dbReference type="InterPro" id="IPR003136">
    <property type="entry name" value="Cytidylate_kin"/>
</dbReference>
<reference evidence="11 12" key="1">
    <citation type="submission" date="2012-09" db="EMBL/GenBank/DDBJ databases">
        <title>The Genome Sequence of Alloiococcus otitis ATCC 51267.</title>
        <authorList>
            <consortium name="The Broad Institute Genome Sequencing Platform"/>
            <person name="Earl A."/>
            <person name="Ward D."/>
            <person name="Feldgarden M."/>
            <person name="Gevers D."/>
            <person name="Huys G."/>
            <person name="Walker B."/>
            <person name="Young S.K."/>
            <person name="Zeng Q."/>
            <person name="Gargeya S."/>
            <person name="Fitzgerald M."/>
            <person name="Haas B."/>
            <person name="Abouelleil A."/>
            <person name="Alvarado L."/>
            <person name="Arachchi H.M."/>
            <person name="Berlin A.M."/>
            <person name="Chapman S.B."/>
            <person name="Goldberg J."/>
            <person name="Griggs A."/>
            <person name="Gujja S."/>
            <person name="Hansen M."/>
            <person name="Howarth C."/>
            <person name="Imamovic A."/>
            <person name="Larimer J."/>
            <person name="McCowen C."/>
            <person name="Montmayeur A."/>
            <person name="Murphy C."/>
            <person name="Neiman D."/>
            <person name="Pearson M."/>
            <person name="Priest M."/>
            <person name="Roberts A."/>
            <person name="Saif S."/>
            <person name="Shea T."/>
            <person name="Sisk P."/>
            <person name="Sykes S."/>
            <person name="Wortman J."/>
            <person name="Nusbaum C."/>
            <person name="Birren B."/>
        </authorList>
    </citation>
    <scope>NUCLEOTIDE SEQUENCE [LARGE SCALE GENOMIC DNA]</scope>
    <source>
        <strain evidence="11 12">ATCC 51267</strain>
    </source>
</reference>
<feature type="binding site" evidence="9">
    <location>
        <begin position="11"/>
        <end position="19"/>
    </location>
    <ligand>
        <name>ATP</name>
        <dbReference type="ChEBI" id="CHEBI:30616"/>
    </ligand>
</feature>
<dbReference type="GO" id="GO:0015949">
    <property type="term" value="P:nucleobase-containing small molecule interconversion"/>
    <property type="evidence" value="ECO:0007669"/>
    <property type="project" value="TreeGrafter"/>
</dbReference>
<evidence type="ECO:0000259" key="10">
    <source>
        <dbReference type="Pfam" id="PF02224"/>
    </source>
</evidence>
<keyword evidence="5 9" id="KW-0418">Kinase</keyword>
<evidence type="ECO:0000256" key="9">
    <source>
        <dbReference type="HAMAP-Rule" id="MF_00238"/>
    </source>
</evidence>
<keyword evidence="6 9" id="KW-0067">ATP-binding</keyword>
<dbReference type="GO" id="GO:0036431">
    <property type="term" value="F:dCMP kinase activity"/>
    <property type="evidence" value="ECO:0007669"/>
    <property type="project" value="InterPro"/>
</dbReference>
<dbReference type="GO" id="GO:0006220">
    <property type="term" value="P:pyrimidine nucleotide metabolic process"/>
    <property type="evidence" value="ECO:0007669"/>
    <property type="project" value="UniProtKB-UniRule"/>
</dbReference>
<dbReference type="SUPFAM" id="SSF52540">
    <property type="entry name" value="P-loop containing nucleoside triphosphate hydrolases"/>
    <property type="match status" value="1"/>
</dbReference>
<sequence>MKNKLALAIDGPASSGKSTVAKLIADEKNFIYIDTGAMYRALTYHALDQGVDIHDGLSLLDLLDQSKISFAKKNGDQLTYLNGQDVSLAIRQNDVTQAVSQVSSHKEVRQEMVRRQQELASQGSVVMDGRDIGTVVLPDAEVKIFLEASPEERARRRYQENQSKGISSTYQDLLEEIKKRDQLDSTREVSPLKQAQDAVVIDTTSLTIEEVKDKILQQF</sequence>
<evidence type="ECO:0000256" key="7">
    <source>
        <dbReference type="ARBA" id="ARBA00047615"/>
    </source>
</evidence>
<dbReference type="RefSeq" id="WP_003776580.1">
    <property type="nucleotide sequence ID" value="NZ_JH992957.1"/>
</dbReference>
<accession>K9ETC0</accession>
<dbReference type="PATRIC" id="fig|883081.3.peg.276"/>
<dbReference type="EMBL" id="AGXA01000004">
    <property type="protein sequence ID" value="EKU94242.1"/>
    <property type="molecule type" value="Genomic_DNA"/>
</dbReference>
<evidence type="ECO:0000256" key="8">
    <source>
        <dbReference type="ARBA" id="ARBA00048478"/>
    </source>
</evidence>
<proteinExistence type="inferred from homology"/>
<dbReference type="HAMAP" id="MF_00238">
    <property type="entry name" value="Cytidyl_kinase_type1"/>
    <property type="match status" value="1"/>
</dbReference>
<organism evidence="11 12">
    <name type="scientific">Alloiococcus otitis ATCC 51267</name>
    <dbReference type="NCBI Taxonomy" id="883081"/>
    <lineage>
        <taxon>Bacteria</taxon>
        <taxon>Bacillati</taxon>
        <taxon>Bacillota</taxon>
        <taxon>Bacilli</taxon>
        <taxon>Lactobacillales</taxon>
        <taxon>Carnobacteriaceae</taxon>
        <taxon>Alloiococcus</taxon>
    </lineage>
</organism>
<dbReference type="GO" id="GO:0005524">
    <property type="term" value="F:ATP binding"/>
    <property type="evidence" value="ECO:0007669"/>
    <property type="project" value="UniProtKB-UniRule"/>
</dbReference>
<dbReference type="eggNOG" id="COG0283">
    <property type="taxonomic scope" value="Bacteria"/>
</dbReference>
<dbReference type="Pfam" id="PF02224">
    <property type="entry name" value="Cytidylate_kin"/>
    <property type="match status" value="1"/>
</dbReference>
<dbReference type="HOGENOM" id="CLU_079959_0_2_9"/>
<dbReference type="EC" id="2.7.4.25" evidence="9"/>
<dbReference type="InterPro" id="IPR027417">
    <property type="entry name" value="P-loop_NTPase"/>
</dbReference>
<keyword evidence="12" id="KW-1185">Reference proteome</keyword>
<dbReference type="AlphaFoldDB" id="K9ETC0"/>
<dbReference type="FunFam" id="3.40.50.300:FF:000484">
    <property type="entry name" value="Cytidylate kinase"/>
    <property type="match status" value="1"/>
</dbReference>
<dbReference type="Gene3D" id="3.40.50.300">
    <property type="entry name" value="P-loop containing nucleotide triphosphate hydrolases"/>
    <property type="match status" value="1"/>
</dbReference>
<protein>
    <recommendedName>
        <fullName evidence="9">Cytidylate kinase</fullName>
        <shortName evidence="9">CK</shortName>
        <ecNumber evidence="9">2.7.4.25</ecNumber>
    </recommendedName>
    <alternativeName>
        <fullName evidence="9">Cytidine monophosphate kinase</fullName>
        <shortName evidence="9">CMP kinase</shortName>
    </alternativeName>
</protein>
<comment type="catalytic activity">
    <reaction evidence="8 9">
        <text>CMP + ATP = CDP + ADP</text>
        <dbReference type="Rhea" id="RHEA:11600"/>
        <dbReference type="ChEBI" id="CHEBI:30616"/>
        <dbReference type="ChEBI" id="CHEBI:58069"/>
        <dbReference type="ChEBI" id="CHEBI:60377"/>
        <dbReference type="ChEBI" id="CHEBI:456216"/>
        <dbReference type="EC" id="2.7.4.25"/>
    </reaction>
</comment>
<dbReference type="CDD" id="cd02020">
    <property type="entry name" value="CMPK"/>
    <property type="match status" value="1"/>
</dbReference>
<evidence type="ECO:0000256" key="2">
    <source>
        <dbReference type="ARBA" id="ARBA00022490"/>
    </source>
</evidence>
<dbReference type="InterPro" id="IPR011994">
    <property type="entry name" value="Cytidylate_kinase_dom"/>
</dbReference>
<name>K9ETC0_9LACT</name>
<dbReference type="STRING" id="883081.HMPREF9698_00274"/>
<gene>
    <name evidence="9" type="primary">cmk</name>
    <name evidence="11" type="ORF">HMPREF9698_00274</name>
</gene>